<evidence type="ECO:0000256" key="2">
    <source>
        <dbReference type="ARBA" id="ARBA00022730"/>
    </source>
</evidence>
<proteinExistence type="inferred from homology"/>
<name>A0A841KUC1_9FIRM</name>
<dbReference type="GO" id="GO:0043023">
    <property type="term" value="F:ribosomal large subunit binding"/>
    <property type="evidence" value="ECO:0007669"/>
    <property type="project" value="UniProtKB-UniRule"/>
</dbReference>
<evidence type="ECO:0000256" key="1">
    <source>
        <dbReference type="ARBA" id="ARBA00022555"/>
    </source>
</evidence>
<evidence type="ECO:0000256" key="4">
    <source>
        <dbReference type="ARBA" id="ARBA00022917"/>
    </source>
</evidence>
<dbReference type="InterPro" id="IPR010979">
    <property type="entry name" value="Ribosomal_uS13-like_H2TH"/>
</dbReference>
<dbReference type="InterPro" id="IPR051608">
    <property type="entry name" value="RQC_Subunit_NEMF"/>
</dbReference>
<keyword evidence="2 5" id="KW-0699">rRNA-binding</keyword>
<comment type="function">
    <text evidence="5">Key component of the ribosome quality control system (RQC), a ribosome-associated complex that mediates the extraction of incompletely synthesized nascent chains from stalled ribosomes and their subsequent degradation. RqcH recruits Ala-charged tRNA, and with RqcP directs the elongation of stalled nascent chains on 50S ribosomal subunits, leading to non-templated C-terminal alanine extensions (Ala tail). The Ala tail promotes nascent chain degradation. May add between 1 and at least 8 Ala residues. Binds to stalled 50S ribosomal subunits.</text>
</comment>
<dbReference type="SUPFAM" id="SSF46946">
    <property type="entry name" value="S13-like H2TH domain"/>
    <property type="match status" value="1"/>
</dbReference>
<keyword evidence="5" id="KW-0175">Coiled coil</keyword>
<dbReference type="EMBL" id="JACHEN010000019">
    <property type="protein sequence ID" value="MBB6216963.1"/>
    <property type="molecule type" value="Genomic_DNA"/>
</dbReference>
<gene>
    <name evidence="5" type="primary">rqcH</name>
    <name evidence="7" type="ORF">HNQ80_003068</name>
</gene>
<evidence type="ECO:0000256" key="5">
    <source>
        <dbReference type="HAMAP-Rule" id="MF_00844"/>
    </source>
</evidence>
<feature type="coiled-coil region" evidence="5">
    <location>
        <begin position="398"/>
        <end position="432"/>
    </location>
</feature>
<comment type="subunit">
    <text evidence="5">Associates with stalled 50S ribosomal subunits. Binds to RqcP.</text>
</comment>
<dbReference type="RefSeq" id="WP_184311483.1">
    <property type="nucleotide sequence ID" value="NZ_JACHEN010000019.1"/>
</dbReference>
<dbReference type="InterPro" id="IPR043682">
    <property type="entry name" value="RqcH_bacterial"/>
</dbReference>
<dbReference type="Gene3D" id="2.30.310.10">
    <property type="entry name" value="ibrinogen binding protein from staphylococcus aureus domain"/>
    <property type="match status" value="1"/>
</dbReference>
<organism evidence="7 8">
    <name type="scientific">Anaerosolibacter carboniphilus</name>
    <dbReference type="NCBI Taxonomy" id="1417629"/>
    <lineage>
        <taxon>Bacteria</taxon>
        <taxon>Bacillati</taxon>
        <taxon>Bacillota</taxon>
        <taxon>Clostridia</taxon>
        <taxon>Peptostreptococcales</taxon>
        <taxon>Thermotaleaceae</taxon>
        <taxon>Anaerosolibacter</taxon>
    </lineage>
</organism>
<dbReference type="AlphaFoldDB" id="A0A841KUC1"/>
<reference evidence="7 8" key="1">
    <citation type="submission" date="2020-08" db="EMBL/GenBank/DDBJ databases">
        <title>Genomic Encyclopedia of Type Strains, Phase IV (KMG-IV): sequencing the most valuable type-strain genomes for metagenomic binning, comparative biology and taxonomic classification.</title>
        <authorList>
            <person name="Goeker M."/>
        </authorList>
    </citation>
    <scope>NUCLEOTIDE SEQUENCE [LARGE SCALE GENOMIC DNA]</scope>
    <source>
        <strain evidence="7 8">DSM 103526</strain>
    </source>
</reference>
<comment type="similarity">
    <text evidence="5">Belongs to the NEMF family.</text>
</comment>
<evidence type="ECO:0000256" key="3">
    <source>
        <dbReference type="ARBA" id="ARBA00022884"/>
    </source>
</evidence>
<dbReference type="GO" id="GO:0019843">
    <property type="term" value="F:rRNA binding"/>
    <property type="evidence" value="ECO:0007669"/>
    <property type="project" value="UniProtKB-UniRule"/>
</dbReference>
<keyword evidence="1 5" id="KW-0820">tRNA-binding</keyword>
<dbReference type="GO" id="GO:0000049">
    <property type="term" value="F:tRNA binding"/>
    <property type="evidence" value="ECO:0007669"/>
    <property type="project" value="UniProtKB-UniRule"/>
</dbReference>
<accession>A0A841KUC1</accession>
<dbReference type="Gene3D" id="1.10.8.50">
    <property type="match status" value="1"/>
</dbReference>
<evidence type="ECO:0000313" key="8">
    <source>
        <dbReference type="Proteomes" id="UP000579281"/>
    </source>
</evidence>
<dbReference type="HAMAP" id="MF_00844_B">
    <property type="entry name" value="RqcH_B"/>
    <property type="match status" value="1"/>
</dbReference>
<comment type="caution">
    <text evidence="7">The sequence shown here is derived from an EMBL/GenBank/DDBJ whole genome shotgun (WGS) entry which is preliminary data.</text>
</comment>
<feature type="coiled-coil region" evidence="5">
    <location>
        <begin position="313"/>
        <end position="340"/>
    </location>
</feature>
<dbReference type="Pfam" id="PF05833">
    <property type="entry name" value="NFACT_N"/>
    <property type="match status" value="1"/>
</dbReference>
<evidence type="ECO:0000259" key="6">
    <source>
        <dbReference type="Pfam" id="PF05670"/>
    </source>
</evidence>
<protein>
    <recommendedName>
        <fullName evidence="5">Rqc2 homolog RqcH</fullName>
        <shortName evidence="5">RqcH</shortName>
    </recommendedName>
</protein>
<dbReference type="FunFam" id="2.30.310.10:FF:000004">
    <property type="entry name" value="Fibronectin-binding protein A"/>
    <property type="match status" value="1"/>
</dbReference>
<dbReference type="Pfam" id="PF05670">
    <property type="entry name" value="NFACT-R_1"/>
    <property type="match status" value="1"/>
</dbReference>
<dbReference type="Proteomes" id="UP000579281">
    <property type="component" value="Unassembled WGS sequence"/>
</dbReference>
<keyword evidence="3 5" id="KW-0694">RNA-binding</keyword>
<dbReference type="PANTHER" id="PTHR15239:SF6">
    <property type="entry name" value="RIBOSOME QUALITY CONTROL COMPLEX SUBUNIT NEMF"/>
    <property type="match status" value="1"/>
</dbReference>
<dbReference type="InterPro" id="IPR008532">
    <property type="entry name" value="NFACT_RNA-bd"/>
</dbReference>
<sequence>MPLDGLVVSAIVDELNNKVCHGKIEKVYQPEDDEINLLIRCMGKNYRLVASASSHNPRVHITTINKQNPSSPPMFCMLMRKHLQGGKITAIEQKDFERIITIDIENYDELGSLTTKQLIIEIMGKHSNIILIDKAQNKILDSIKRISGDLNRYREILPGKTYIHPPDQGKANPLQLNKEDFIGLFQHLTQGSILYKALYTSFQGISPITAMEICKRAEVDEDTALVNISSNTYEALWHAFDHIMQSMKHKNYVPNLIRDKAEHHVVDFSSILLKHYEYLYNTITFDSISRVLEDYYFHRDLQERLKQKSVDLRKFIQHSLEKLYKKLQKLSEDLRDAERSEDYRIYGELLTANLHLIRKGATEVEVVNYYDEEGNTVLIPLDVHLSPSQNAQRYFKRYGKSKTAIKEIHRQVKEAQNEIKYFENILVFIENATEIQDLDDVRSELIDEGYLKKRKEKTEKNKGRTKPLSFTSSDGFEILVGKNNKQNDELTLKMASKKDLWLHTKDIPGSHVIVISKNLDVPDKTILEAATLAAFHSKGKLSENVPVDYTEVRNVRKPNGAKPGMVIYESHRTIYVTPTNDKIDQIINNKTESN</sequence>
<evidence type="ECO:0000313" key="7">
    <source>
        <dbReference type="EMBL" id="MBB6216963.1"/>
    </source>
</evidence>
<dbReference type="PANTHER" id="PTHR15239">
    <property type="entry name" value="NUCLEAR EXPORT MEDIATOR FACTOR NEMF"/>
    <property type="match status" value="1"/>
</dbReference>
<feature type="domain" description="NFACT RNA-binding" evidence="6">
    <location>
        <begin position="467"/>
        <end position="564"/>
    </location>
</feature>
<dbReference type="GO" id="GO:0072344">
    <property type="term" value="P:rescue of stalled ribosome"/>
    <property type="evidence" value="ECO:0007669"/>
    <property type="project" value="UniProtKB-UniRule"/>
</dbReference>
<keyword evidence="4 5" id="KW-0648">Protein biosynthesis</keyword>
<keyword evidence="8" id="KW-1185">Reference proteome</keyword>
<dbReference type="GO" id="GO:1990112">
    <property type="term" value="C:RQC complex"/>
    <property type="evidence" value="ECO:0007669"/>
    <property type="project" value="TreeGrafter"/>
</dbReference>